<gene>
    <name evidence="9" type="ORF">IZO911_LOCUS2346</name>
    <name evidence="10" type="ORF">KXQ929_LOCUS28642</name>
</gene>
<evidence type="ECO:0000256" key="1">
    <source>
        <dbReference type="ARBA" id="ARBA00004123"/>
    </source>
</evidence>
<dbReference type="GO" id="GO:1990414">
    <property type="term" value="P:replication-born double-strand break repair via sister chromatid exchange"/>
    <property type="evidence" value="ECO:0007669"/>
    <property type="project" value="TreeGrafter"/>
</dbReference>
<feature type="compositionally biased region" description="Low complexity" evidence="7">
    <location>
        <begin position="2432"/>
        <end position="2450"/>
    </location>
</feature>
<dbReference type="GO" id="GO:0090694">
    <property type="term" value="C:Scc2-Scc4 cohesin loading complex"/>
    <property type="evidence" value="ECO:0007669"/>
    <property type="project" value="TreeGrafter"/>
</dbReference>
<feature type="region of interest" description="Disordered" evidence="7">
    <location>
        <begin position="2033"/>
        <end position="2060"/>
    </location>
</feature>
<dbReference type="PANTHER" id="PTHR21704:SF18">
    <property type="entry name" value="NIPPED-B-LIKE PROTEIN"/>
    <property type="match status" value="1"/>
</dbReference>
<feature type="region of interest" description="Disordered" evidence="7">
    <location>
        <begin position="663"/>
        <end position="774"/>
    </location>
</feature>
<evidence type="ECO:0000256" key="5">
    <source>
        <dbReference type="ARBA" id="ARBA00023306"/>
    </source>
</evidence>
<dbReference type="InterPro" id="IPR033031">
    <property type="entry name" value="Scc2/Nipped-B"/>
</dbReference>
<keyword evidence="5 6" id="KW-0131">Cell cycle</keyword>
<evidence type="ECO:0000256" key="6">
    <source>
        <dbReference type="RuleBase" id="RU364107"/>
    </source>
</evidence>
<feature type="domain" description="Sister chromatid cohesion C-terminal" evidence="8">
    <location>
        <begin position="2069"/>
        <end position="2272"/>
    </location>
</feature>
<dbReference type="GO" id="GO:0061775">
    <property type="term" value="F:cohesin loader activity"/>
    <property type="evidence" value="ECO:0007669"/>
    <property type="project" value="InterPro"/>
</dbReference>
<evidence type="ECO:0000313" key="11">
    <source>
        <dbReference type="Proteomes" id="UP000663860"/>
    </source>
</evidence>
<dbReference type="EMBL" id="CAJNOE010000011">
    <property type="protein sequence ID" value="CAF0725094.1"/>
    <property type="molecule type" value="Genomic_DNA"/>
</dbReference>
<evidence type="ECO:0000259" key="8">
    <source>
        <dbReference type="Pfam" id="PF12830"/>
    </source>
</evidence>
<proteinExistence type="inferred from homology"/>
<evidence type="ECO:0000256" key="2">
    <source>
        <dbReference type="ARBA" id="ARBA00009252"/>
    </source>
</evidence>
<dbReference type="GO" id="GO:0010468">
    <property type="term" value="P:regulation of gene expression"/>
    <property type="evidence" value="ECO:0007669"/>
    <property type="project" value="InterPro"/>
</dbReference>
<dbReference type="Proteomes" id="UP000663860">
    <property type="component" value="Unassembled WGS sequence"/>
</dbReference>
<dbReference type="Proteomes" id="UP000663868">
    <property type="component" value="Unassembled WGS sequence"/>
</dbReference>
<dbReference type="Pfam" id="PF12765">
    <property type="entry name" value="Cohesin_HEAT"/>
    <property type="match status" value="1"/>
</dbReference>
<dbReference type="InterPro" id="IPR026003">
    <property type="entry name" value="Cohesin_HEAT"/>
</dbReference>
<feature type="compositionally biased region" description="Basic residues" evidence="7">
    <location>
        <begin position="2451"/>
        <end position="2464"/>
    </location>
</feature>
<dbReference type="GO" id="GO:0071169">
    <property type="term" value="P:establishment of protein localization to chromatin"/>
    <property type="evidence" value="ECO:0007669"/>
    <property type="project" value="TreeGrafter"/>
</dbReference>
<feature type="region of interest" description="Disordered" evidence="7">
    <location>
        <begin position="2432"/>
        <end position="2480"/>
    </location>
</feature>
<feature type="compositionally biased region" description="Acidic residues" evidence="7">
    <location>
        <begin position="871"/>
        <end position="884"/>
    </location>
</feature>
<sequence length="2480" mass="282451">MKHKTSKRSNSNKYPQNNISLQVQTRRLSDSSTGANDLRAKSLTNKPPDGSTGTDCFDSNTSCFKSNLELKSQKVLKRDLLRCSDQPPSLLGSHTLHTPGIHHGSQQMHALTLVSNSSSINHGQSMRRRSFSADPHLSHITHDRLGPWPDIGINRVASAGNELNPMKNCRTMKNSRAFSPKYFTALNDNTSKFKYHSSSETYIDEYRKQKGYFLDLNTIKFLSRSFLLQQQQQQQQQKSDEEKLPSTDTLNNGIKTNNDISADRIIVEDTDRKIAPATDRLTASTTDLSVKSNLLSKSSNNMFEHMIVPPSIPTFSKVYHESHQISSFPALSLRHPHLRSIRHSNQNNTTIQQSQQQQQQQQTVSLPPLSSSSLQFISGINSADRFYSNNRKPSIQNHSKLFLFDGRHKKRMSQRTINDSEVATGSPDYSELRATGCPVVTTTQRTTALAGYQVPRPPPTFVTSQILLHKQYFGKEILFIMDLPSINLITGAPLNDVIRELPVLSLANPGMERIVDSSTAEYTSMLLNCRDGSLAQQLAHKLSIVANTATSITLRQSSDPAPPPIHALPPLLQTTTQYNPNIFNAVCHPPSSFSRPFQSPTNPYPHYTNPHFPQQISPTNNGYSQTTASASPYSSRGFMPATTATTPPVTNQSPDCQSMIYPQTPTLPPHRPTRPTAVVPPLPKDPIITSPMGSTPSTSSSMTPSSISNYQQVSPQKPPNYQKQTDSLPSNEFTNKMSPSVTNNNINDNMTKKSSPAIPQEQQPILPPPPPHQQVEKVRINLQKLQHDQLASIRNASPSKQRSIKPNIPQQQLNHLPSDFTPDLIKELLQDGYSLDNNSSERPLRQCRSSNSNTTSLNNSPKKKRIRSSSTDDDDDDDDNDNYNDDGNNIDNNNEEHQPLKKRIRRTNDTSLNNNPIDVMSALNKKTRDRLARKALDIDADPQENTSYQRFIQLLDIFNDDYERHHEQIEQTPDDHYLDLLLSDHTLDEMAILSEKLKLSTYMSRIDRVKLKRLLEILSLRIKQGVEISPILKHDINDEQTDEEEERIWRDLVFERLTMCANACEISLNIMTTDHMPKEILIEHVIEHTALFIKAQLAKTIFPEYDPLYRNDNHSKDPSLTKQKRSKVTGTKCKQVQILYNKIVSLFQGITDLMPLGKYPDTIILAISSFTVSCIYVENIVDIQAHSLRILTELFSRYEHHRDSILEDILLSIARLPTSKKSLRCYRLPSGESIQMFTALIMHLIHAPVTLASTNHINNIIDSTNEIHLLNTYTTAQNLAFKFLTLFFRSCGTKQGEDDYRIVFENFLADLLVTANRPEWPASEILLTLLSRILMTNFSNHSLPINTRLQSLDYLGSVAAQLRKDTIDNDVLNSKENQDRLDHIVHKTLTSIEMDEDVMDVYKTDPLRYHRSLVIYLNELSLSDQTSHFAKMFHIGQWLRDLNLTVERLTQTLTRRMKPGQAELVDDDVDESMNTDSKPSISIEDEIEMKKNEKISILKMLSLPETARKQQRYTLDIEYDDICLLMRYLTSNRPFLKTFDVYLKQLAAIFQSEAGTNIRSKAMKCLCTVVEADPTVLARNDIKSCVKVGLTDKSISVREAAIDLIGRYIVQKQELILQYYDVLCERSIDTGVSVRKRVVKIFRDVCLTQPSFSRTPDICSRLLRRIHDEESIRKLVLETFQQLWFSPIRNQQDVRQRVQTIIDVLVDAQKQNYTWLENLVKEFLQTNDKQSNDDKKKVREQRKDVLKAIQDIINELVESILKIESASDQVSSNKMVAIFIALYALGKAKPEHVLPHVSTIVEYLNIKCTSYNDNIIVQYVAKILEFTVPLMKSASSSIIYSLEGSLTKLLLVSGQLVIHSSIACLSAVIRLSKNTQLVKDVFIRYHSIVIQCQQKILEKPDEEFKGSAQLARSIYILGVLCKYFDIEKNEFDDLEFSVDDIFQLFIFFIRRPESVVKLKSLVGLGFFLQRYGQYLIRETIRQLYHTYLLDRRPAAAQLRCQVLINLEEYFRDCIRRMSEQDVDYLHLTATTINPSTTTTTTNDDENSNDASGPTGPNLKDTTDMHSEMASSIAQCYLRVVLDTYLSEDETIRQCVRKVVTCILEQGLVHPVQFIPYLIAMTTDRDTNIQQSAEQNLQDLDKTNPGIIQTKVMHGLKMSYQLQKLLAIENNNKNTEQSSVQFDIIRGMTKVAVTPTNNQQFPYCSVNHFLYSLIRSSRVYRRGLISQLLKMFDNDATTTTSTTLEEQLFVADNLAYFPYQVQDEPLYLIEQIDLTISVSGSTQLQQFRDLLKQYLDYIDDDEGIDINKFEEKFLTLSDTIIDELNQCLRTSKSTMLLLILKSYLKDIYSLNDAKITEYDHTESSKVTDRPIISRKMHIKFEPKIILDTITPSNHMDSIQRRKQILKDFQDFKRYLLAFDTDTDDTVQSISDLLPSTTTTTSSSSTTTPLPSKSKKKSGGTNKRRKVMIDSEDDSADGNFQP</sequence>
<dbReference type="PANTHER" id="PTHR21704">
    <property type="entry name" value="NIPPED-B-LIKE PROTEIN DELANGIN SCC2-RELATED"/>
    <property type="match status" value="1"/>
</dbReference>
<comment type="similarity">
    <text evidence="2 6">Belongs to the SCC2/Nipped-B family.</text>
</comment>
<evidence type="ECO:0000256" key="3">
    <source>
        <dbReference type="ARBA" id="ARBA00022737"/>
    </source>
</evidence>
<feature type="compositionally biased region" description="Polar residues" evidence="7">
    <location>
        <begin position="246"/>
        <end position="255"/>
    </location>
</feature>
<keyword evidence="4 6" id="KW-0539">Nucleus</keyword>
<keyword evidence="3 6" id="KW-0677">Repeat</keyword>
<comment type="caution">
    <text evidence="9">The sequence shown here is derived from an EMBL/GenBank/DDBJ whole genome shotgun (WGS) entry which is preliminary data.</text>
</comment>
<evidence type="ECO:0000256" key="4">
    <source>
        <dbReference type="ARBA" id="ARBA00023242"/>
    </source>
</evidence>
<accession>A0A813MNR1</accession>
<comment type="subcellular location">
    <subcellularLocation>
        <location evidence="1 6">Nucleus</location>
    </subcellularLocation>
</comment>
<evidence type="ECO:0000313" key="9">
    <source>
        <dbReference type="EMBL" id="CAF0725094.1"/>
    </source>
</evidence>
<feature type="region of interest" description="Disordered" evidence="7">
    <location>
        <begin position="347"/>
        <end position="368"/>
    </location>
</feature>
<dbReference type="SUPFAM" id="SSF48371">
    <property type="entry name" value="ARM repeat"/>
    <property type="match status" value="1"/>
</dbReference>
<feature type="region of interest" description="Disordered" evidence="7">
    <location>
        <begin position="1"/>
        <end position="54"/>
    </location>
</feature>
<feature type="region of interest" description="Disordered" evidence="7">
    <location>
        <begin position="232"/>
        <end position="255"/>
    </location>
</feature>
<organism evidence="9 11">
    <name type="scientific">Adineta steineri</name>
    <dbReference type="NCBI Taxonomy" id="433720"/>
    <lineage>
        <taxon>Eukaryota</taxon>
        <taxon>Metazoa</taxon>
        <taxon>Spiralia</taxon>
        <taxon>Gnathifera</taxon>
        <taxon>Rotifera</taxon>
        <taxon>Eurotatoria</taxon>
        <taxon>Bdelloidea</taxon>
        <taxon>Adinetida</taxon>
        <taxon>Adinetidae</taxon>
        <taxon>Adineta</taxon>
    </lineage>
</organism>
<dbReference type="GO" id="GO:0003682">
    <property type="term" value="F:chromatin binding"/>
    <property type="evidence" value="ECO:0007669"/>
    <property type="project" value="TreeGrafter"/>
</dbReference>
<dbReference type="InterPro" id="IPR024986">
    <property type="entry name" value="Nipped-B_C"/>
</dbReference>
<protein>
    <recommendedName>
        <fullName evidence="6">Nipped-B protein</fullName>
    </recommendedName>
</protein>
<feature type="region of interest" description="Disordered" evidence="7">
    <location>
        <begin position="834"/>
        <end position="917"/>
    </location>
</feature>
<dbReference type="CDD" id="cd23958">
    <property type="entry name" value="SCC2"/>
    <property type="match status" value="1"/>
</dbReference>
<feature type="region of interest" description="Disordered" evidence="7">
    <location>
        <begin position="793"/>
        <end position="818"/>
    </location>
</feature>
<name>A0A813MNR1_9BILA</name>
<feature type="compositionally biased region" description="Polar residues" evidence="7">
    <location>
        <begin position="8"/>
        <end position="35"/>
    </location>
</feature>
<dbReference type="EMBL" id="CAJOBB010002857">
    <property type="protein sequence ID" value="CAF4003841.1"/>
    <property type="molecule type" value="Genomic_DNA"/>
</dbReference>
<evidence type="ECO:0000313" key="10">
    <source>
        <dbReference type="EMBL" id="CAF4003841.1"/>
    </source>
</evidence>
<dbReference type="Gene3D" id="1.25.10.10">
    <property type="entry name" value="Leucine-rich Repeat Variant"/>
    <property type="match status" value="1"/>
</dbReference>
<dbReference type="Pfam" id="PF12830">
    <property type="entry name" value="Nipped-B_C"/>
    <property type="match status" value="1"/>
</dbReference>
<dbReference type="GO" id="GO:0140588">
    <property type="term" value="P:chromatin looping"/>
    <property type="evidence" value="ECO:0007669"/>
    <property type="project" value="InterPro"/>
</dbReference>
<feature type="compositionally biased region" description="Low complexity" evidence="7">
    <location>
        <begin position="686"/>
        <end position="708"/>
    </location>
</feature>
<dbReference type="InterPro" id="IPR011989">
    <property type="entry name" value="ARM-like"/>
</dbReference>
<dbReference type="GO" id="GO:0034087">
    <property type="term" value="P:establishment of mitotic sister chromatid cohesion"/>
    <property type="evidence" value="ECO:0007669"/>
    <property type="project" value="TreeGrafter"/>
</dbReference>
<reference evidence="9" key="1">
    <citation type="submission" date="2021-02" db="EMBL/GenBank/DDBJ databases">
        <authorList>
            <person name="Nowell W R."/>
        </authorList>
    </citation>
    <scope>NUCLEOTIDE SEQUENCE</scope>
</reference>
<feature type="compositionally biased region" description="Low complexity" evidence="7">
    <location>
        <begin position="849"/>
        <end position="860"/>
    </location>
</feature>
<dbReference type="InterPro" id="IPR016024">
    <property type="entry name" value="ARM-type_fold"/>
</dbReference>
<feature type="compositionally biased region" description="Polar residues" evidence="7">
    <location>
        <begin position="709"/>
        <end position="754"/>
    </location>
</feature>
<evidence type="ECO:0000256" key="7">
    <source>
        <dbReference type="SAM" id="MobiDB-lite"/>
    </source>
</evidence>